<keyword evidence="2" id="KW-0472">Membrane</keyword>
<feature type="region of interest" description="Disordered" evidence="1">
    <location>
        <begin position="153"/>
        <end position="174"/>
    </location>
</feature>
<dbReference type="Proteomes" id="UP000095284">
    <property type="component" value="Unplaced"/>
</dbReference>
<protein>
    <submittedName>
        <fullName evidence="4">ABC_transp_aux domain-containing protein</fullName>
    </submittedName>
</protein>
<feature type="transmembrane region" description="Helical" evidence="2">
    <location>
        <begin position="15"/>
        <end position="38"/>
    </location>
</feature>
<evidence type="ECO:0000256" key="1">
    <source>
        <dbReference type="SAM" id="MobiDB-lite"/>
    </source>
</evidence>
<accession>A0A1I7SEP2</accession>
<dbReference type="WBParaSite" id="BXY_1150100.1">
    <property type="protein sequence ID" value="BXY_1150100.1"/>
    <property type="gene ID" value="BXY_1150100"/>
</dbReference>
<organism evidence="3 4">
    <name type="scientific">Bursaphelenchus xylophilus</name>
    <name type="common">Pinewood nematode worm</name>
    <name type="synonym">Aphelenchoides xylophilus</name>
    <dbReference type="NCBI Taxonomy" id="6326"/>
    <lineage>
        <taxon>Eukaryota</taxon>
        <taxon>Metazoa</taxon>
        <taxon>Ecdysozoa</taxon>
        <taxon>Nematoda</taxon>
        <taxon>Chromadorea</taxon>
        <taxon>Rhabditida</taxon>
        <taxon>Tylenchina</taxon>
        <taxon>Tylenchomorpha</taxon>
        <taxon>Aphelenchoidea</taxon>
        <taxon>Aphelenchoididae</taxon>
        <taxon>Bursaphelenchus</taxon>
    </lineage>
</organism>
<evidence type="ECO:0000313" key="3">
    <source>
        <dbReference type="Proteomes" id="UP000095284"/>
    </source>
</evidence>
<keyword evidence="2" id="KW-1133">Transmembrane helix</keyword>
<dbReference type="AlphaFoldDB" id="A0A1I7SEP2"/>
<evidence type="ECO:0000313" key="4">
    <source>
        <dbReference type="WBParaSite" id="BXY_1150100.1"/>
    </source>
</evidence>
<name>A0A1I7SEP2_BURXY</name>
<sequence length="174" mass="18906">MGVVDTLGGPRRTAVIGLLLLFSLLLLVAGAVMLGIGITRLNESREQKETPPFSFILQVQTLNVSYEDLAADFKKSMERIKVQAEDAAGQYGVVSVLGVSPNKKESADEINFGPFGADETPVAILTVAYPSEYAPSRDDLTKKFQGDKFSVEKTYGKHTSRGSSPTHALQEEQR</sequence>
<evidence type="ECO:0000256" key="2">
    <source>
        <dbReference type="SAM" id="Phobius"/>
    </source>
</evidence>
<proteinExistence type="predicted"/>
<reference evidence="4" key="1">
    <citation type="submission" date="2016-11" db="UniProtKB">
        <authorList>
            <consortium name="WormBaseParasite"/>
        </authorList>
    </citation>
    <scope>IDENTIFICATION</scope>
</reference>
<keyword evidence="2" id="KW-0812">Transmembrane</keyword>